<reference evidence="1 2" key="1">
    <citation type="submission" date="2023-10" db="EMBL/GenBank/DDBJ databases">
        <title>Surface-active antibiotics is a multifunctional adaptation for post-fire microbes.</title>
        <authorList>
            <person name="Liu M.D."/>
            <person name="Du Y."/>
            <person name="Koupaei S.K."/>
            <person name="Kim N.R."/>
            <person name="Zhang W."/>
            <person name="Traxler M.F."/>
        </authorList>
    </citation>
    <scope>NUCLEOTIDE SEQUENCE [LARGE SCALE GENOMIC DNA]</scope>
    <source>
        <strain evidence="1 2">F3</strain>
    </source>
</reference>
<name>A0ABZ0EC36_9BURK</name>
<accession>A0ABZ0EC36</accession>
<sequence>MKDNHECHARVARHVLKKPDQGLDAAGRCTDPDNRKVECRSVAKRCGLVARSMI</sequence>
<organism evidence="1 2">
    <name type="scientific">Paraburkholderia kirstenboschensis</name>
    <dbReference type="NCBI Taxonomy" id="1245436"/>
    <lineage>
        <taxon>Bacteria</taxon>
        <taxon>Pseudomonadati</taxon>
        <taxon>Pseudomonadota</taxon>
        <taxon>Betaproteobacteria</taxon>
        <taxon>Burkholderiales</taxon>
        <taxon>Burkholderiaceae</taxon>
        <taxon>Paraburkholderia</taxon>
    </lineage>
</organism>
<protein>
    <submittedName>
        <fullName evidence="1">Uncharacterized protein</fullName>
    </submittedName>
</protein>
<dbReference type="EMBL" id="CP136511">
    <property type="protein sequence ID" value="WOD14776.1"/>
    <property type="molecule type" value="Genomic_DNA"/>
</dbReference>
<dbReference type="RefSeq" id="WP_317016782.1">
    <property type="nucleotide sequence ID" value="NZ_CP136511.1"/>
</dbReference>
<keyword evidence="2" id="KW-1185">Reference proteome</keyword>
<dbReference type="Proteomes" id="UP001302652">
    <property type="component" value="Chromosome 3"/>
</dbReference>
<evidence type="ECO:0000313" key="1">
    <source>
        <dbReference type="EMBL" id="WOD14776.1"/>
    </source>
</evidence>
<proteinExistence type="predicted"/>
<gene>
    <name evidence="1" type="ORF">RW095_00145</name>
</gene>
<evidence type="ECO:0000313" key="2">
    <source>
        <dbReference type="Proteomes" id="UP001302652"/>
    </source>
</evidence>